<keyword evidence="5" id="KW-0479">Metal-binding</keyword>
<accession>A0A168M5J6</accession>
<feature type="signal peptide" evidence="7">
    <location>
        <begin position="1"/>
        <end position="22"/>
    </location>
</feature>
<proteinExistence type="predicted"/>
<organism evidence="9">
    <name type="scientific">Absidia glauca</name>
    <name type="common">Pin mould</name>
    <dbReference type="NCBI Taxonomy" id="4829"/>
    <lineage>
        <taxon>Eukaryota</taxon>
        <taxon>Fungi</taxon>
        <taxon>Fungi incertae sedis</taxon>
        <taxon>Mucoromycota</taxon>
        <taxon>Mucoromycotina</taxon>
        <taxon>Mucoromycetes</taxon>
        <taxon>Mucorales</taxon>
        <taxon>Cunninghamellaceae</taxon>
        <taxon>Absidia</taxon>
    </lineage>
</organism>
<dbReference type="InParanoid" id="A0A168M5J6"/>
<name>A0A168M5J6_ABSGL</name>
<dbReference type="FunCoup" id="A0A168M5J6">
    <property type="interactions" value="459"/>
</dbReference>
<evidence type="ECO:0000256" key="5">
    <source>
        <dbReference type="PROSITE-ProRule" id="PRU00175"/>
    </source>
</evidence>
<reference evidence="9" key="1">
    <citation type="submission" date="2016-04" db="EMBL/GenBank/DDBJ databases">
        <authorList>
            <person name="Evans L.H."/>
            <person name="Alamgir A."/>
            <person name="Owens N."/>
            <person name="Weber N.D."/>
            <person name="Virtaneva K."/>
            <person name="Barbian K."/>
            <person name="Babar A."/>
            <person name="Rosenke K."/>
        </authorList>
    </citation>
    <scope>NUCLEOTIDE SEQUENCE [LARGE SCALE GENOMIC DNA]</scope>
    <source>
        <strain evidence="9">CBS 101.48</strain>
    </source>
</reference>
<dbReference type="GO" id="GO:0005737">
    <property type="term" value="C:cytoplasm"/>
    <property type="evidence" value="ECO:0007669"/>
    <property type="project" value="TreeGrafter"/>
</dbReference>
<keyword evidence="2 6" id="KW-0812">Transmembrane</keyword>
<dbReference type="PANTHER" id="PTHR22765:SF434">
    <property type="entry name" value="GB|AAD18119.1-RELATED"/>
    <property type="match status" value="1"/>
</dbReference>
<dbReference type="InterPro" id="IPR051826">
    <property type="entry name" value="E3_ubiquitin-ligase_domain"/>
</dbReference>
<dbReference type="Pfam" id="PF02225">
    <property type="entry name" value="PA"/>
    <property type="match status" value="1"/>
</dbReference>
<dbReference type="STRING" id="4829.A0A168M5J6"/>
<evidence type="ECO:0000313" key="9">
    <source>
        <dbReference type="EMBL" id="SAL97986.1"/>
    </source>
</evidence>
<dbReference type="Pfam" id="PF13639">
    <property type="entry name" value="zf-RING_2"/>
    <property type="match status" value="1"/>
</dbReference>
<dbReference type="GO" id="GO:0061630">
    <property type="term" value="F:ubiquitin protein ligase activity"/>
    <property type="evidence" value="ECO:0007669"/>
    <property type="project" value="TreeGrafter"/>
</dbReference>
<dbReference type="GO" id="GO:0006511">
    <property type="term" value="P:ubiquitin-dependent protein catabolic process"/>
    <property type="evidence" value="ECO:0007669"/>
    <property type="project" value="TreeGrafter"/>
</dbReference>
<protein>
    <recommendedName>
        <fullName evidence="8">RING-type domain-containing protein</fullName>
    </recommendedName>
</protein>
<evidence type="ECO:0000256" key="7">
    <source>
        <dbReference type="SAM" id="SignalP"/>
    </source>
</evidence>
<dbReference type="Gene3D" id="3.30.40.10">
    <property type="entry name" value="Zinc/RING finger domain, C3HC4 (zinc finger)"/>
    <property type="match status" value="1"/>
</dbReference>
<dbReference type="OrthoDB" id="8062037at2759"/>
<keyword evidence="10" id="KW-1185">Reference proteome</keyword>
<keyword evidence="7" id="KW-0732">Signal</keyword>
<dbReference type="Proteomes" id="UP000078561">
    <property type="component" value="Unassembled WGS sequence"/>
</dbReference>
<dbReference type="GO" id="GO:0016020">
    <property type="term" value="C:membrane"/>
    <property type="evidence" value="ECO:0007669"/>
    <property type="project" value="UniProtKB-SubCell"/>
</dbReference>
<keyword evidence="3 6" id="KW-1133">Transmembrane helix</keyword>
<dbReference type="GO" id="GO:0008270">
    <property type="term" value="F:zinc ion binding"/>
    <property type="evidence" value="ECO:0007669"/>
    <property type="project" value="UniProtKB-KW"/>
</dbReference>
<evidence type="ECO:0000313" key="10">
    <source>
        <dbReference type="Proteomes" id="UP000078561"/>
    </source>
</evidence>
<evidence type="ECO:0000256" key="6">
    <source>
        <dbReference type="SAM" id="Phobius"/>
    </source>
</evidence>
<keyword evidence="5" id="KW-0862">Zinc</keyword>
<dbReference type="AlphaFoldDB" id="A0A168M5J6"/>
<dbReference type="InterPro" id="IPR046450">
    <property type="entry name" value="PA_dom_sf"/>
</dbReference>
<dbReference type="EMBL" id="LT552047">
    <property type="protein sequence ID" value="SAL97986.1"/>
    <property type="molecule type" value="Genomic_DNA"/>
</dbReference>
<keyword evidence="4 6" id="KW-0472">Membrane</keyword>
<sequence>MLTILSNCLFLLLLSSILLVDASVRLISTNETFTSQAAAFGPKVDKFGLLAHVYVPLQNKYGCVPVDAPPPTQWIALVERGQCSFYHKVQMMQQSGAIAVIVGDPTITHYVTMSSQEDTTNVRIPGLFLTRTAYQKLAQQQPTLVLLEHDDKVPWSGMDWFYILVTVCPLVLFTLGWTVVRFTAPLLSAHPTVTDLERYLPRQHYTPLNDECPICLDVFDQQGDYRVLPCHHTFHTSCIDPWLTQYRSSCPICSKEPFPHL</sequence>
<dbReference type="InterPro" id="IPR003137">
    <property type="entry name" value="PA_domain"/>
</dbReference>
<evidence type="ECO:0000256" key="2">
    <source>
        <dbReference type="ARBA" id="ARBA00022692"/>
    </source>
</evidence>
<evidence type="ECO:0000256" key="4">
    <source>
        <dbReference type="ARBA" id="ARBA00023136"/>
    </source>
</evidence>
<feature type="transmembrane region" description="Helical" evidence="6">
    <location>
        <begin position="160"/>
        <end position="180"/>
    </location>
</feature>
<dbReference type="OMA" id="CFWKIYL"/>
<evidence type="ECO:0000256" key="1">
    <source>
        <dbReference type="ARBA" id="ARBA00004370"/>
    </source>
</evidence>
<dbReference type="InterPro" id="IPR001841">
    <property type="entry name" value="Znf_RING"/>
</dbReference>
<evidence type="ECO:0000259" key="8">
    <source>
        <dbReference type="PROSITE" id="PS50089"/>
    </source>
</evidence>
<dbReference type="SUPFAM" id="SSF52025">
    <property type="entry name" value="PA domain"/>
    <property type="match status" value="1"/>
</dbReference>
<dbReference type="SMART" id="SM00184">
    <property type="entry name" value="RING"/>
    <property type="match status" value="1"/>
</dbReference>
<feature type="domain" description="RING-type" evidence="8">
    <location>
        <begin position="212"/>
        <end position="254"/>
    </location>
</feature>
<feature type="chain" id="PRO_5007898949" description="RING-type domain-containing protein" evidence="7">
    <location>
        <begin position="23"/>
        <end position="261"/>
    </location>
</feature>
<dbReference type="InterPro" id="IPR013083">
    <property type="entry name" value="Znf_RING/FYVE/PHD"/>
</dbReference>
<comment type="subcellular location">
    <subcellularLocation>
        <location evidence="1">Membrane</location>
    </subcellularLocation>
</comment>
<dbReference type="PANTHER" id="PTHR22765">
    <property type="entry name" value="RING FINGER AND PROTEASE ASSOCIATED DOMAIN-CONTAINING"/>
    <property type="match status" value="1"/>
</dbReference>
<keyword evidence="5" id="KW-0863">Zinc-finger</keyword>
<dbReference type="Gene3D" id="3.50.30.30">
    <property type="match status" value="1"/>
</dbReference>
<gene>
    <name evidence="9" type="primary">ABSGL_03513.1 scaffold 4609</name>
</gene>
<dbReference type="SUPFAM" id="SSF57850">
    <property type="entry name" value="RING/U-box"/>
    <property type="match status" value="1"/>
</dbReference>
<evidence type="ECO:0000256" key="3">
    <source>
        <dbReference type="ARBA" id="ARBA00022989"/>
    </source>
</evidence>
<dbReference type="PROSITE" id="PS50089">
    <property type="entry name" value="ZF_RING_2"/>
    <property type="match status" value="1"/>
</dbReference>